<dbReference type="InterPro" id="IPR058530">
    <property type="entry name" value="Baseplate_J-like_C"/>
</dbReference>
<sequence>MAFITPTLEEIRADILRDIRSLDPTADIEVDSDYYVRASALASCLSGLYAHQKWIVRQAFPDTADSDYLEMHASLRKIYRKNATYASGTLKVFGQVGAIVTENLQIKNSNFYYATRSNAVINADGFAIVKVIALATGSSSNVKSEKKAIFMAAPVGISTECLLLADITGGTEAESDAELLTRLLERIRRPPSGGNKNDFRQWAESIDGVTSAFVYPLRRGEGTVDIAITSGDTVPSDEIVQAVQAYIDAVRPVTAKSVYVLKPVEKQVDFEIRVQLDSDTTLDVVKVEIENALANYFLSLKPADTLIISQIEAVISDLVGVVDREIVQPTRNQTIDAYREMGWFRLGNVNVELM</sequence>
<dbReference type="Pfam" id="PF26078">
    <property type="entry name" value="Baseplate_J_M"/>
    <property type="match status" value="1"/>
</dbReference>
<dbReference type="Pfam" id="PF04865">
    <property type="entry name" value="Baseplate_J"/>
    <property type="match status" value="1"/>
</dbReference>
<evidence type="ECO:0000313" key="5">
    <source>
        <dbReference type="EMBL" id="RAL18491.1"/>
    </source>
</evidence>
<evidence type="ECO:0000256" key="1">
    <source>
        <dbReference type="ARBA" id="ARBA00038087"/>
    </source>
</evidence>
<dbReference type="OrthoDB" id="7565172at2"/>
<feature type="domain" description="Baseplate J-like C-terminal" evidence="4">
    <location>
        <begin position="268"/>
        <end position="351"/>
    </location>
</feature>
<dbReference type="PANTHER" id="PTHR37829">
    <property type="entry name" value="PHAGE-LIKE ELEMENT PBSX PROTEIN XKDT"/>
    <property type="match status" value="1"/>
</dbReference>
<dbReference type="AlphaFoldDB" id="A0A328BXS3"/>
<gene>
    <name evidence="5" type="ORF">C5N92_07185</name>
</gene>
<evidence type="ECO:0000259" key="2">
    <source>
        <dbReference type="Pfam" id="PF04865"/>
    </source>
</evidence>
<dbReference type="InterPro" id="IPR058531">
    <property type="entry name" value="Baseplate_J_M"/>
</dbReference>
<comment type="caution">
    <text evidence="5">The sequence shown here is derived from an EMBL/GenBank/DDBJ whole genome shotgun (WGS) entry which is preliminary data.</text>
</comment>
<evidence type="ECO:0000259" key="3">
    <source>
        <dbReference type="Pfam" id="PF26078"/>
    </source>
</evidence>
<evidence type="ECO:0000259" key="4">
    <source>
        <dbReference type="Pfam" id="PF26079"/>
    </source>
</evidence>
<evidence type="ECO:0000313" key="6">
    <source>
        <dbReference type="Proteomes" id="UP000248689"/>
    </source>
</evidence>
<reference evidence="6" key="1">
    <citation type="submission" date="2018-02" db="EMBL/GenBank/DDBJ databases">
        <title>Glaesserella australis sp. nov., isolated from the lungs of pigs.</title>
        <authorList>
            <person name="Turni C."/>
            <person name="Christensen H."/>
        </authorList>
    </citation>
    <scope>NUCLEOTIDE SEQUENCE [LARGE SCALE GENOMIC DNA]</scope>
    <source>
        <strain evidence="6">HS4635</strain>
    </source>
</reference>
<accession>A0A328BXS3</accession>
<feature type="domain" description="Baseplate J-like central" evidence="3">
    <location>
        <begin position="191"/>
        <end position="261"/>
    </location>
</feature>
<dbReference type="Proteomes" id="UP000248689">
    <property type="component" value="Unassembled WGS sequence"/>
</dbReference>
<dbReference type="InterPro" id="IPR006949">
    <property type="entry name" value="Barrel_Baseplate_J-like"/>
</dbReference>
<dbReference type="EMBL" id="PTPX01000014">
    <property type="protein sequence ID" value="RAL18491.1"/>
    <property type="molecule type" value="Genomic_DNA"/>
</dbReference>
<organism evidence="5 6">
    <name type="scientific">Glaesserella australis</name>
    <dbReference type="NCBI Taxonomy" id="2094024"/>
    <lineage>
        <taxon>Bacteria</taxon>
        <taxon>Pseudomonadati</taxon>
        <taxon>Pseudomonadota</taxon>
        <taxon>Gammaproteobacteria</taxon>
        <taxon>Pasteurellales</taxon>
        <taxon>Pasteurellaceae</taxon>
        <taxon>Glaesserella</taxon>
    </lineage>
</organism>
<name>A0A328BXS3_9PAST</name>
<dbReference type="InterPro" id="IPR052399">
    <property type="entry name" value="Phage_Baseplate_Assmbl_Protein"/>
</dbReference>
<keyword evidence="6" id="KW-1185">Reference proteome</keyword>
<comment type="similarity">
    <text evidence="1">Belongs to the Mu gp47/PBSX XkdT family.</text>
</comment>
<dbReference type="Pfam" id="PF26079">
    <property type="entry name" value="Baseplate_J_C"/>
    <property type="match status" value="1"/>
</dbReference>
<protein>
    <submittedName>
        <fullName evidence="5">Baseplate J protein</fullName>
    </submittedName>
</protein>
<feature type="domain" description="Baseplate protein J-like barrel" evidence="2">
    <location>
        <begin position="89"/>
        <end position="159"/>
    </location>
</feature>
<dbReference type="RefSeq" id="WP_111750173.1">
    <property type="nucleotide sequence ID" value="NZ_PTPX01000014.1"/>
</dbReference>
<dbReference type="PANTHER" id="PTHR37829:SF3">
    <property type="entry name" value="PROTEIN JAYE-RELATED"/>
    <property type="match status" value="1"/>
</dbReference>
<proteinExistence type="inferred from homology"/>